<dbReference type="InterPro" id="IPR013320">
    <property type="entry name" value="ConA-like_dom_sf"/>
</dbReference>
<dbReference type="GO" id="GO:0005975">
    <property type="term" value="P:carbohydrate metabolic process"/>
    <property type="evidence" value="ECO:0007669"/>
    <property type="project" value="InterPro"/>
</dbReference>
<comment type="caution">
    <text evidence="2">The sequence shown here is derived from an EMBL/GenBank/DDBJ whole genome shotgun (WGS) entry which is preliminary data.</text>
</comment>
<dbReference type="InterPro" id="IPR000757">
    <property type="entry name" value="Beta-glucanase-like"/>
</dbReference>
<dbReference type="Pfam" id="PF00722">
    <property type="entry name" value="Glyco_hydro_16"/>
    <property type="match status" value="1"/>
</dbReference>
<sequence>MPGECSGKLIFEENFNDPKLANWRHAIYASYRSSLIEFTVYVKDRIFVKDGHMHIEATMSNSKTRFKLPDCNVVDKKNKHKCGPYRFSPSAPTPPFYSAKIQSTMNTLKYGRYEIRAKMPKGNYLFPYIMLLPKGTQIDGVGETNIRIAYARGNTKLSDIAFNDLAGSTVFGGAMFYYNNGMYVEVKSSQPHKTPGAHFGDSFHNYTMIWHKDRIIFKVDGVTYGTITDKVTLKHLDQHESYYFVLGLTVGGIHNFPSYQVNFDKVGGPIKLDAGNAANLIKEHVQSNPWTHPKLVIDYVRVYETYQNEN</sequence>
<gene>
    <name evidence="2" type="ORF">KR093_008458</name>
</gene>
<evidence type="ECO:0000313" key="3">
    <source>
        <dbReference type="Proteomes" id="UP001200034"/>
    </source>
</evidence>
<reference evidence="2" key="1">
    <citation type="journal article" date="2021" name="Mol. Ecol. Resour.">
        <title>Phylogenomic analyses of the genus Drosophila reveals genomic signals of climate adaptation.</title>
        <authorList>
            <person name="Li F."/>
            <person name="Rane R.V."/>
            <person name="Luria V."/>
            <person name="Xiong Z."/>
            <person name="Chen J."/>
            <person name="Li Z."/>
            <person name="Catullo R.A."/>
            <person name="Griffin P.C."/>
            <person name="Schiffer M."/>
            <person name="Pearce S."/>
            <person name="Lee S.F."/>
            <person name="McElroy K."/>
            <person name="Stocker A."/>
            <person name="Shirriffs J."/>
            <person name="Cockerell F."/>
            <person name="Coppin C."/>
            <person name="Sgro C.M."/>
            <person name="Karger A."/>
            <person name="Cain J.W."/>
            <person name="Weber J.A."/>
            <person name="Santpere G."/>
            <person name="Kirschner M.W."/>
            <person name="Hoffmann A.A."/>
            <person name="Oakeshott J.G."/>
            <person name="Zhang G."/>
        </authorList>
    </citation>
    <scope>NUCLEOTIDE SEQUENCE</scope>
    <source>
        <strain evidence="2">BGI-SZ-2011g</strain>
    </source>
</reference>
<accession>A0AAD4K1S3</accession>
<organism evidence="2 3">
    <name type="scientific">Drosophila rubida</name>
    <dbReference type="NCBI Taxonomy" id="30044"/>
    <lineage>
        <taxon>Eukaryota</taxon>
        <taxon>Metazoa</taxon>
        <taxon>Ecdysozoa</taxon>
        <taxon>Arthropoda</taxon>
        <taxon>Hexapoda</taxon>
        <taxon>Insecta</taxon>
        <taxon>Pterygota</taxon>
        <taxon>Neoptera</taxon>
        <taxon>Endopterygota</taxon>
        <taxon>Diptera</taxon>
        <taxon>Brachycera</taxon>
        <taxon>Muscomorpha</taxon>
        <taxon>Ephydroidea</taxon>
        <taxon>Drosophilidae</taxon>
        <taxon>Drosophila</taxon>
    </lineage>
</organism>
<keyword evidence="3" id="KW-1185">Reference proteome</keyword>
<dbReference type="PANTHER" id="PTHR10963:SF60">
    <property type="entry name" value="GRAM-NEGATIVE BACTERIA-BINDING PROTEIN 1-RELATED"/>
    <property type="match status" value="1"/>
</dbReference>
<proteinExistence type="predicted"/>
<name>A0AAD4K1S3_9MUSC</name>
<dbReference type="AlphaFoldDB" id="A0AAD4K1S3"/>
<dbReference type="EMBL" id="JAJJHW010002585">
    <property type="protein sequence ID" value="KAH8371686.1"/>
    <property type="molecule type" value="Genomic_DNA"/>
</dbReference>
<dbReference type="InterPro" id="IPR050546">
    <property type="entry name" value="Glycosyl_Hydrlase_16"/>
</dbReference>
<dbReference type="PANTHER" id="PTHR10963">
    <property type="entry name" value="GLYCOSYL HYDROLASE-RELATED"/>
    <property type="match status" value="1"/>
</dbReference>
<dbReference type="Proteomes" id="UP001200034">
    <property type="component" value="Unassembled WGS sequence"/>
</dbReference>
<dbReference type="SUPFAM" id="SSF49899">
    <property type="entry name" value="Concanavalin A-like lectins/glucanases"/>
    <property type="match status" value="1"/>
</dbReference>
<evidence type="ECO:0000259" key="1">
    <source>
        <dbReference type="PROSITE" id="PS51762"/>
    </source>
</evidence>
<dbReference type="Gene3D" id="2.60.120.200">
    <property type="match status" value="1"/>
</dbReference>
<protein>
    <recommendedName>
        <fullName evidence="1">GH16 domain-containing protein</fullName>
    </recommendedName>
</protein>
<feature type="domain" description="GH16" evidence="1">
    <location>
        <begin position="1"/>
        <end position="308"/>
    </location>
</feature>
<dbReference type="PROSITE" id="PS51762">
    <property type="entry name" value="GH16_2"/>
    <property type="match status" value="1"/>
</dbReference>
<dbReference type="GO" id="GO:0004553">
    <property type="term" value="F:hydrolase activity, hydrolyzing O-glycosyl compounds"/>
    <property type="evidence" value="ECO:0007669"/>
    <property type="project" value="InterPro"/>
</dbReference>
<evidence type="ECO:0000313" key="2">
    <source>
        <dbReference type="EMBL" id="KAH8371686.1"/>
    </source>
</evidence>